<sequence>MAPSAPPKVKLTYFDFRGRAEPIRLLLEAGGVKYEFNGISQEEWKNLKPMAITGGLPILEINDKPLGESLAIGRFVARKNDMTGADDFDAACCDMIVDNVNEIFFSKMAPVMFMPEEERKYDPKLTPGRPAILISVGACNATNRQLQYPPAGPPCRGARYIQSVANMEHPTHASTQALCRNFPKNVLARELQIN</sequence>
<reference evidence="5" key="1">
    <citation type="journal article" date="2008" name="Nature">
        <title>The amphioxus genome and the evolution of the chordate karyotype.</title>
        <authorList>
            <consortium name="US DOE Joint Genome Institute (JGI-PGF)"/>
            <person name="Putnam N.H."/>
            <person name="Butts T."/>
            <person name="Ferrier D.E.K."/>
            <person name="Furlong R.F."/>
            <person name="Hellsten U."/>
            <person name="Kawashima T."/>
            <person name="Robinson-Rechavi M."/>
            <person name="Shoguchi E."/>
            <person name="Terry A."/>
            <person name="Yu J.-K."/>
            <person name="Benito-Gutierrez E.L."/>
            <person name="Dubchak I."/>
            <person name="Garcia-Fernandez J."/>
            <person name="Gibson-Brown J.J."/>
            <person name="Grigoriev I.V."/>
            <person name="Horton A.C."/>
            <person name="de Jong P.J."/>
            <person name="Jurka J."/>
            <person name="Kapitonov V.V."/>
            <person name="Kohara Y."/>
            <person name="Kuroki Y."/>
            <person name="Lindquist E."/>
            <person name="Lucas S."/>
            <person name="Osoegawa K."/>
            <person name="Pennacchio L.A."/>
            <person name="Salamov A.A."/>
            <person name="Satou Y."/>
            <person name="Sauka-Spengler T."/>
            <person name="Schmutz J."/>
            <person name="Shin-I T."/>
            <person name="Toyoda A."/>
            <person name="Bronner-Fraser M."/>
            <person name="Fujiyama A."/>
            <person name="Holland L.Z."/>
            <person name="Holland P.W.H."/>
            <person name="Satoh N."/>
            <person name="Rokhsar D.S."/>
        </authorList>
    </citation>
    <scope>NUCLEOTIDE SEQUENCE [LARGE SCALE GENOMIC DNA]</scope>
    <source>
        <strain evidence="5">S238N-H82</strain>
        <tissue evidence="5">Testes</tissue>
    </source>
</reference>
<keyword evidence="2" id="KW-0808">Transferase</keyword>
<dbReference type="GO" id="GO:0004364">
    <property type="term" value="F:glutathione transferase activity"/>
    <property type="evidence" value="ECO:0007669"/>
    <property type="project" value="UniProtKB-EC"/>
</dbReference>
<evidence type="ECO:0000256" key="2">
    <source>
        <dbReference type="ARBA" id="ARBA00022679"/>
    </source>
</evidence>
<dbReference type="PANTHER" id="PTHR11571:SF224">
    <property type="entry name" value="HEMATOPOIETIC PROSTAGLANDIN D SYNTHASE"/>
    <property type="match status" value="1"/>
</dbReference>
<evidence type="ECO:0000256" key="3">
    <source>
        <dbReference type="ARBA" id="ARBA00047960"/>
    </source>
</evidence>
<dbReference type="InterPro" id="IPR036249">
    <property type="entry name" value="Thioredoxin-like_sf"/>
</dbReference>
<dbReference type="Pfam" id="PF02798">
    <property type="entry name" value="GST_N"/>
    <property type="match status" value="1"/>
</dbReference>
<dbReference type="Gene3D" id="1.20.1050.130">
    <property type="match status" value="1"/>
</dbReference>
<dbReference type="InterPro" id="IPR050213">
    <property type="entry name" value="GST_superfamily"/>
</dbReference>
<name>C3Z5F2_BRAFL</name>
<dbReference type="SUPFAM" id="SSF52833">
    <property type="entry name" value="Thioredoxin-like"/>
    <property type="match status" value="1"/>
</dbReference>
<dbReference type="PANTHER" id="PTHR11571">
    <property type="entry name" value="GLUTATHIONE S-TRANSFERASE"/>
    <property type="match status" value="1"/>
</dbReference>
<dbReference type="CDD" id="cd03039">
    <property type="entry name" value="GST_N_Sigma_like"/>
    <property type="match status" value="1"/>
</dbReference>
<dbReference type="PROSITE" id="PS50404">
    <property type="entry name" value="GST_NTER"/>
    <property type="match status" value="1"/>
</dbReference>
<evidence type="ECO:0000259" key="4">
    <source>
        <dbReference type="PROSITE" id="PS50404"/>
    </source>
</evidence>
<dbReference type="InterPro" id="IPR004045">
    <property type="entry name" value="Glutathione_S-Trfase_N"/>
</dbReference>
<dbReference type="EC" id="2.5.1.18" evidence="1"/>
<organism>
    <name type="scientific">Branchiostoma floridae</name>
    <name type="common">Florida lancelet</name>
    <name type="synonym">Amphioxus</name>
    <dbReference type="NCBI Taxonomy" id="7739"/>
    <lineage>
        <taxon>Eukaryota</taxon>
        <taxon>Metazoa</taxon>
        <taxon>Chordata</taxon>
        <taxon>Cephalochordata</taxon>
        <taxon>Leptocardii</taxon>
        <taxon>Amphioxiformes</taxon>
        <taxon>Branchiostomatidae</taxon>
        <taxon>Branchiostoma</taxon>
    </lineage>
</organism>
<protein>
    <recommendedName>
        <fullName evidence="1">glutathione transferase</fullName>
        <ecNumber evidence="1">2.5.1.18</ecNumber>
    </recommendedName>
</protein>
<gene>
    <name evidence="5" type="ORF">BRAFLDRAFT_66215</name>
</gene>
<dbReference type="STRING" id="7739.C3Z5F2"/>
<dbReference type="InParanoid" id="C3Z5F2"/>
<feature type="domain" description="GST N-terminal" evidence="4">
    <location>
        <begin position="7"/>
        <end position="84"/>
    </location>
</feature>
<evidence type="ECO:0000313" key="5">
    <source>
        <dbReference type="EMBL" id="EEN52065.1"/>
    </source>
</evidence>
<dbReference type="EMBL" id="GG666583">
    <property type="protein sequence ID" value="EEN52065.1"/>
    <property type="molecule type" value="Genomic_DNA"/>
</dbReference>
<dbReference type="SFLD" id="SFLDS00019">
    <property type="entry name" value="Glutathione_Transferase_(cytos"/>
    <property type="match status" value="1"/>
</dbReference>
<dbReference type="AlphaFoldDB" id="C3Z5F2"/>
<accession>C3Z5F2</accession>
<dbReference type="eggNOG" id="KOG1695">
    <property type="taxonomic scope" value="Eukaryota"/>
</dbReference>
<proteinExistence type="predicted"/>
<comment type="catalytic activity">
    <reaction evidence="3">
        <text>RX + glutathione = an S-substituted glutathione + a halide anion + H(+)</text>
        <dbReference type="Rhea" id="RHEA:16437"/>
        <dbReference type="ChEBI" id="CHEBI:15378"/>
        <dbReference type="ChEBI" id="CHEBI:16042"/>
        <dbReference type="ChEBI" id="CHEBI:17792"/>
        <dbReference type="ChEBI" id="CHEBI:57925"/>
        <dbReference type="ChEBI" id="CHEBI:90779"/>
        <dbReference type="EC" id="2.5.1.18"/>
    </reaction>
</comment>
<dbReference type="InterPro" id="IPR040079">
    <property type="entry name" value="Glutathione_S-Trfase"/>
</dbReference>
<evidence type="ECO:0000256" key="1">
    <source>
        <dbReference type="ARBA" id="ARBA00012452"/>
    </source>
</evidence>